<reference evidence="2" key="1">
    <citation type="submission" date="2021-02" db="EMBL/GenBank/DDBJ databases">
        <authorList>
            <person name="Nowell W R."/>
        </authorList>
    </citation>
    <scope>NUCLEOTIDE SEQUENCE</scope>
</reference>
<keyword evidence="1" id="KW-0472">Membrane</keyword>
<feature type="non-terminal residue" evidence="2">
    <location>
        <position position="89"/>
    </location>
</feature>
<keyword evidence="1" id="KW-1133">Transmembrane helix</keyword>
<protein>
    <submittedName>
        <fullName evidence="2">Uncharacterized protein</fullName>
    </submittedName>
</protein>
<evidence type="ECO:0000313" key="3">
    <source>
        <dbReference type="Proteomes" id="UP000663891"/>
    </source>
</evidence>
<gene>
    <name evidence="2" type="ORF">VCS650_LOCUS42910</name>
</gene>
<dbReference type="EMBL" id="CAJNON010002589">
    <property type="protein sequence ID" value="CAF1513665.1"/>
    <property type="molecule type" value="Genomic_DNA"/>
</dbReference>
<evidence type="ECO:0000313" key="2">
    <source>
        <dbReference type="EMBL" id="CAF1513665.1"/>
    </source>
</evidence>
<keyword evidence="1" id="KW-0812">Transmembrane</keyword>
<sequence>RATLMNYFRIPRVALVFVVIIWHLPFTVLFTFCGIMLIMAFMCLLILRSMKAPEEHIVASENVALLPQTTSQASDGIDNKSTTININNE</sequence>
<comment type="caution">
    <text evidence="2">The sequence shown here is derived from an EMBL/GenBank/DDBJ whole genome shotgun (WGS) entry which is preliminary data.</text>
</comment>
<name>A0A815TVS0_9BILA</name>
<feature type="transmembrane region" description="Helical" evidence="1">
    <location>
        <begin position="14"/>
        <end position="47"/>
    </location>
</feature>
<accession>A0A815TVS0</accession>
<dbReference type="AlphaFoldDB" id="A0A815TVS0"/>
<dbReference type="Proteomes" id="UP000663891">
    <property type="component" value="Unassembled WGS sequence"/>
</dbReference>
<evidence type="ECO:0000256" key="1">
    <source>
        <dbReference type="SAM" id="Phobius"/>
    </source>
</evidence>
<proteinExistence type="predicted"/>
<organism evidence="2 3">
    <name type="scientific">Adineta steineri</name>
    <dbReference type="NCBI Taxonomy" id="433720"/>
    <lineage>
        <taxon>Eukaryota</taxon>
        <taxon>Metazoa</taxon>
        <taxon>Spiralia</taxon>
        <taxon>Gnathifera</taxon>
        <taxon>Rotifera</taxon>
        <taxon>Eurotatoria</taxon>
        <taxon>Bdelloidea</taxon>
        <taxon>Adinetida</taxon>
        <taxon>Adinetidae</taxon>
        <taxon>Adineta</taxon>
    </lineage>
</organism>